<dbReference type="Gene3D" id="1.10.10.10">
    <property type="entry name" value="Winged helix-like DNA-binding domain superfamily/Winged helix DNA-binding domain"/>
    <property type="match status" value="1"/>
</dbReference>
<dbReference type="Gene3D" id="3.40.190.10">
    <property type="entry name" value="Periplasmic binding protein-like II"/>
    <property type="match status" value="2"/>
</dbReference>
<accession>A0ABV2WY82</accession>
<dbReference type="Proteomes" id="UP001550628">
    <property type="component" value="Unassembled WGS sequence"/>
</dbReference>
<keyword evidence="5" id="KW-0804">Transcription</keyword>
<dbReference type="SUPFAM" id="SSF53850">
    <property type="entry name" value="Periplasmic binding protein-like II"/>
    <property type="match status" value="1"/>
</dbReference>
<evidence type="ECO:0000256" key="1">
    <source>
        <dbReference type="ARBA" id="ARBA00009437"/>
    </source>
</evidence>
<dbReference type="InterPro" id="IPR036388">
    <property type="entry name" value="WH-like_DNA-bd_sf"/>
</dbReference>
<dbReference type="InterPro" id="IPR000847">
    <property type="entry name" value="LysR_HTH_N"/>
</dbReference>
<protein>
    <submittedName>
        <fullName evidence="7">LysR family transcriptional regulator</fullName>
    </submittedName>
</protein>
<dbReference type="InterPro" id="IPR036390">
    <property type="entry name" value="WH_DNA-bd_sf"/>
</dbReference>
<dbReference type="EMBL" id="JBEYBF010000028">
    <property type="protein sequence ID" value="MEU1955849.1"/>
    <property type="molecule type" value="Genomic_DNA"/>
</dbReference>
<dbReference type="Pfam" id="PF00126">
    <property type="entry name" value="HTH_1"/>
    <property type="match status" value="1"/>
</dbReference>
<keyword evidence="2" id="KW-0805">Transcription regulation</keyword>
<dbReference type="InterPro" id="IPR005119">
    <property type="entry name" value="LysR_subst-bd"/>
</dbReference>
<dbReference type="SUPFAM" id="SSF46785">
    <property type="entry name" value="Winged helix' DNA-binding domain"/>
    <property type="match status" value="1"/>
</dbReference>
<dbReference type="PANTHER" id="PTHR30346:SF0">
    <property type="entry name" value="HCA OPERON TRANSCRIPTIONAL ACTIVATOR HCAR"/>
    <property type="match status" value="1"/>
</dbReference>
<comment type="caution">
    <text evidence="7">The sequence shown here is derived from an EMBL/GenBank/DDBJ whole genome shotgun (WGS) entry which is preliminary data.</text>
</comment>
<dbReference type="PANTHER" id="PTHR30346">
    <property type="entry name" value="TRANSCRIPTIONAL DUAL REGULATOR HCAR-RELATED"/>
    <property type="match status" value="1"/>
</dbReference>
<sequence length="302" mass="32721">MLERFELEAFLTLAEELHFSRTSARLRVTPGRISQTIKKLERRVGSPLFERTSRHVALTALGQRLRDDLLPGYRQIESAVETATALGRGIHGVLRVGFTAAWSGNLILRATDLFRARHPECAVELREVTYRAVRETLLDGEIDVTLAEVELVQGDPAFVVGPVVFSRPRVLAVPAADPLAERASVSLEDLATVPLILPEGVPDTVLHTLFPQQTPSGCPIRRGPVAAGWQEMLSLIGAGKGVTPTCDWAGDFYARPDVAFVPFSGAAAVDQAMIRAAGRDGIAARIFSHTVLEQADAALPFS</sequence>
<evidence type="ECO:0000259" key="6">
    <source>
        <dbReference type="PROSITE" id="PS50931"/>
    </source>
</evidence>
<dbReference type="Pfam" id="PF03466">
    <property type="entry name" value="LysR_substrate"/>
    <property type="match status" value="1"/>
</dbReference>
<name>A0ABV2WY82_9NOCA</name>
<keyword evidence="3" id="KW-0238">DNA-binding</keyword>
<dbReference type="PROSITE" id="PS50931">
    <property type="entry name" value="HTH_LYSR"/>
    <property type="match status" value="1"/>
</dbReference>
<keyword evidence="4" id="KW-0010">Activator</keyword>
<reference evidence="7 8" key="1">
    <citation type="submission" date="2024-06" db="EMBL/GenBank/DDBJ databases">
        <title>The Natural Products Discovery Center: Release of the First 8490 Sequenced Strains for Exploring Actinobacteria Biosynthetic Diversity.</title>
        <authorList>
            <person name="Kalkreuter E."/>
            <person name="Kautsar S.A."/>
            <person name="Yang D."/>
            <person name="Bader C.D."/>
            <person name="Teijaro C.N."/>
            <person name="Fluegel L."/>
            <person name="Davis C.M."/>
            <person name="Simpson J.R."/>
            <person name="Lauterbach L."/>
            <person name="Steele A.D."/>
            <person name="Gui C."/>
            <person name="Meng S."/>
            <person name="Li G."/>
            <person name="Viehrig K."/>
            <person name="Ye F."/>
            <person name="Su P."/>
            <person name="Kiefer A.F."/>
            <person name="Nichols A."/>
            <person name="Cepeda A.J."/>
            <person name="Yan W."/>
            <person name="Fan B."/>
            <person name="Jiang Y."/>
            <person name="Adhikari A."/>
            <person name="Zheng C.-J."/>
            <person name="Schuster L."/>
            <person name="Cowan T.M."/>
            <person name="Smanski M.J."/>
            <person name="Chevrette M.G."/>
            <person name="De Carvalho L.P.S."/>
            <person name="Shen B."/>
        </authorList>
    </citation>
    <scope>NUCLEOTIDE SEQUENCE [LARGE SCALE GENOMIC DNA]</scope>
    <source>
        <strain evidence="7 8">NPDC019708</strain>
    </source>
</reference>
<evidence type="ECO:0000256" key="3">
    <source>
        <dbReference type="ARBA" id="ARBA00023125"/>
    </source>
</evidence>
<dbReference type="RefSeq" id="WP_356957444.1">
    <property type="nucleotide sequence ID" value="NZ_JBEYBD010000009.1"/>
</dbReference>
<feature type="domain" description="HTH lysR-type" evidence="6">
    <location>
        <begin position="1"/>
        <end position="59"/>
    </location>
</feature>
<keyword evidence="8" id="KW-1185">Reference proteome</keyword>
<dbReference type="CDD" id="cd08414">
    <property type="entry name" value="PBP2_LTTR_aromatics_like"/>
    <property type="match status" value="1"/>
</dbReference>
<proteinExistence type="inferred from homology"/>
<comment type="similarity">
    <text evidence="1">Belongs to the LysR transcriptional regulatory family.</text>
</comment>
<evidence type="ECO:0000256" key="5">
    <source>
        <dbReference type="ARBA" id="ARBA00023163"/>
    </source>
</evidence>
<evidence type="ECO:0000313" key="8">
    <source>
        <dbReference type="Proteomes" id="UP001550628"/>
    </source>
</evidence>
<evidence type="ECO:0000256" key="2">
    <source>
        <dbReference type="ARBA" id="ARBA00023015"/>
    </source>
</evidence>
<evidence type="ECO:0000313" key="7">
    <source>
        <dbReference type="EMBL" id="MEU1955849.1"/>
    </source>
</evidence>
<gene>
    <name evidence="7" type="ORF">ABZ510_28820</name>
</gene>
<organism evidence="7 8">
    <name type="scientific">Nocardia rhamnosiphila</name>
    <dbReference type="NCBI Taxonomy" id="426716"/>
    <lineage>
        <taxon>Bacteria</taxon>
        <taxon>Bacillati</taxon>
        <taxon>Actinomycetota</taxon>
        <taxon>Actinomycetes</taxon>
        <taxon>Mycobacteriales</taxon>
        <taxon>Nocardiaceae</taxon>
        <taxon>Nocardia</taxon>
    </lineage>
</organism>
<evidence type="ECO:0000256" key="4">
    <source>
        <dbReference type="ARBA" id="ARBA00023159"/>
    </source>
</evidence>